<dbReference type="InterPro" id="IPR000276">
    <property type="entry name" value="GPCR_Rhodpsn"/>
</dbReference>
<dbReference type="PROSITE" id="PS50262">
    <property type="entry name" value="G_PROTEIN_RECEP_F1_2"/>
    <property type="match status" value="1"/>
</dbReference>
<accession>A0A504Y9K6</accession>
<protein>
    <recommendedName>
        <fullName evidence="10">G-protein coupled receptors family 1 profile domain-containing protein</fullName>
    </recommendedName>
</protein>
<name>A0A504Y9K6_FASGI</name>
<feature type="transmembrane region" description="Helical" evidence="9">
    <location>
        <begin position="36"/>
        <end position="55"/>
    </location>
</feature>
<evidence type="ECO:0000313" key="11">
    <source>
        <dbReference type="EMBL" id="TPP57784.1"/>
    </source>
</evidence>
<dbReference type="AlphaFoldDB" id="A0A504Y9K6"/>
<dbReference type="Pfam" id="PF00001">
    <property type="entry name" value="7tm_1"/>
    <property type="match status" value="1"/>
</dbReference>
<dbReference type="Gene3D" id="1.20.1070.10">
    <property type="entry name" value="Rhodopsin 7-helix transmembrane proteins"/>
    <property type="match status" value="1"/>
</dbReference>
<dbReference type="InterPro" id="IPR017452">
    <property type="entry name" value="GPCR_Rhodpsn_7TM"/>
</dbReference>
<keyword evidence="7" id="KW-0807">Transducer</keyword>
<keyword evidence="3 9" id="KW-1133">Transmembrane helix</keyword>
<comment type="subcellular location">
    <subcellularLocation>
        <location evidence="1">Membrane</location>
        <topology evidence="1">Multi-pass membrane protein</topology>
    </subcellularLocation>
</comment>
<dbReference type="Proteomes" id="UP000316759">
    <property type="component" value="Unassembled WGS sequence"/>
</dbReference>
<dbReference type="OrthoDB" id="5987936at2759"/>
<dbReference type="PANTHER" id="PTHR45695">
    <property type="entry name" value="LEUCOKININ RECEPTOR-RELATED"/>
    <property type="match status" value="1"/>
</dbReference>
<evidence type="ECO:0000256" key="2">
    <source>
        <dbReference type="ARBA" id="ARBA00022692"/>
    </source>
</evidence>
<feature type="domain" description="G-protein coupled receptors family 1 profile" evidence="10">
    <location>
        <begin position="1"/>
        <end position="221"/>
    </location>
</feature>
<evidence type="ECO:0000256" key="7">
    <source>
        <dbReference type="ARBA" id="ARBA00023224"/>
    </source>
</evidence>
<evidence type="ECO:0000256" key="9">
    <source>
        <dbReference type="SAM" id="Phobius"/>
    </source>
</evidence>
<dbReference type="GO" id="GO:0004930">
    <property type="term" value="F:G protein-coupled receptor activity"/>
    <property type="evidence" value="ECO:0007669"/>
    <property type="project" value="UniProtKB-KW"/>
</dbReference>
<dbReference type="PANTHER" id="PTHR45695:SF15">
    <property type="entry name" value="OPSIN RH2"/>
    <property type="match status" value="1"/>
</dbReference>
<dbReference type="GO" id="GO:0005886">
    <property type="term" value="C:plasma membrane"/>
    <property type="evidence" value="ECO:0007669"/>
    <property type="project" value="TreeGrafter"/>
</dbReference>
<evidence type="ECO:0000256" key="8">
    <source>
        <dbReference type="SAM" id="MobiDB-lite"/>
    </source>
</evidence>
<keyword evidence="4" id="KW-0297">G-protein coupled receptor</keyword>
<reference evidence="11 12" key="1">
    <citation type="submission" date="2019-04" db="EMBL/GenBank/DDBJ databases">
        <title>Annotation for the trematode Fasciola gigantica.</title>
        <authorList>
            <person name="Choi Y.-J."/>
        </authorList>
    </citation>
    <scope>NUCLEOTIDE SEQUENCE [LARGE SCALE GENOMIC DNA]</scope>
    <source>
        <strain evidence="11">Uganda_cow_1</strain>
    </source>
</reference>
<dbReference type="SUPFAM" id="SSF81321">
    <property type="entry name" value="Family A G protein-coupled receptor-like"/>
    <property type="match status" value="1"/>
</dbReference>
<sequence>MNVARFEKLPPTYLLFTECKSSWNREVLLPVKYTEMVVLFFLPFTWMGLAYIWIVRELWCGQRPNMERDRASQTMSHFSKQNHPRLDIVNRERKHLERKNQFVLVQVQNERNEVGDRGKHNPASSVDSVEAPQNNNNGDENVSIAPPGQMPKRRRAALMLILIVAIFFISYLPVHVIEIIRNTYDQHIFDQYPKLARAMNALAKCLHLLCFINSAINPIIYNFMSTRFKREFKRVYHRGCRCRSHSRRDNMRCKICEVHAKHKLRRPVQRPR</sequence>
<dbReference type="EMBL" id="SUNJ01012755">
    <property type="protein sequence ID" value="TPP57784.1"/>
    <property type="molecule type" value="Genomic_DNA"/>
</dbReference>
<organism evidence="11 12">
    <name type="scientific">Fasciola gigantica</name>
    <name type="common">Giant liver fluke</name>
    <dbReference type="NCBI Taxonomy" id="46835"/>
    <lineage>
        <taxon>Eukaryota</taxon>
        <taxon>Metazoa</taxon>
        <taxon>Spiralia</taxon>
        <taxon>Lophotrochozoa</taxon>
        <taxon>Platyhelminthes</taxon>
        <taxon>Trematoda</taxon>
        <taxon>Digenea</taxon>
        <taxon>Plagiorchiida</taxon>
        <taxon>Echinostomata</taxon>
        <taxon>Echinostomatoidea</taxon>
        <taxon>Fasciolidae</taxon>
        <taxon>Fasciola</taxon>
    </lineage>
</organism>
<keyword evidence="5 9" id="KW-0472">Membrane</keyword>
<dbReference type="PRINTS" id="PR00237">
    <property type="entry name" value="GPCRRHODOPSN"/>
</dbReference>
<evidence type="ECO:0000256" key="1">
    <source>
        <dbReference type="ARBA" id="ARBA00004141"/>
    </source>
</evidence>
<feature type="region of interest" description="Disordered" evidence="8">
    <location>
        <begin position="113"/>
        <end position="148"/>
    </location>
</feature>
<comment type="caution">
    <text evidence="11">The sequence shown here is derived from an EMBL/GenBank/DDBJ whole genome shotgun (WGS) entry which is preliminary data.</text>
</comment>
<evidence type="ECO:0000259" key="10">
    <source>
        <dbReference type="PROSITE" id="PS50262"/>
    </source>
</evidence>
<feature type="compositionally biased region" description="Polar residues" evidence="8">
    <location>
        <begin position="122"/>
        <end position="140"/>
    </location>
</feature>
<evidence type="ECO:0000256" key="5">
    <source>
        <dbReference type="ARBA" id="ARBA00023136"/>
    </source>
</evidence>
<gene>
    <name evidence="11" type="ORF">FGIG_02593</name>
</gene>
<proteinExistence type="predicted"/>
<dbReference type="STRING" id="46835.A0A504Y9K6"/>
<evidence type="ECO:0000256" key="4">
    <source>
        <dbReference type="ARBA" id="ARBA00023040"/>
    </source>
</evidence>
<keyword evidence="6" id="KW-0675">Receptor</keyword>
<feature type="transmembrane region" description="Helical" evidence="9">
    <location>
        <begin position="157"/>
        <end position="181"/>
    </location>
</feature>
<keyword evidence="2 9" id="KW-0812">Transmembrane</keyword>
<evidence type="ECO:0000313" key="12">
    <source>
        <dbReference type="Proteomes" id="UP000316759"/>
    </source>
</evidence>
<feature type="transmembrane region" description="Helical" evidence="9">
    <location>
        <begin position="201"/>
        <end position="224"/>
    </location>
</feature>
<evidence type="ECO:0000256" key="6">
    <source>
        <dbReference type="ARBA" id="ARBA00023170"/>
    </source>
</evidence>
<keyword evidence="12" id="KW-1185">Reference proteome</keyword>
<evidence type="ECO:0000256" key="3">
    <source>
        <dbReference type="ARBA" id="ARBA00022989"/>
    </source>
</evidence>